<dbReference type="OrthoDB" id="1417722at2759"/>
<evidence type="ECO:0000256" key="1">
    <source>
        <dbReference type="SAM" id="MobiDB-lite"/>
    </source>
</evidence>
<feature type="region of interest" description="Disordered" evidence="1">
    <location>
        <begin position="362"/>
        <end position="400"/>
    </location>
</feature>
<reference evidence="3" key="1">
    <citation type="submission" date="2022-04" db="EMBL/GenBank/DDBJ databases">
        <title>Carnegiea gigantea Genome sequencing and assembly v2.</title>
        <authorList>
            <person name="Copetti D."/>
            <person name="Sanderson M.J."/>
            <person name="Burquez A."/>
            <person name="Wojciechowski M.F."/>
        </authorList>
    </citation>
    <scope>NUCLEOTIDE SEQUENCE</scope>
    <source>
        <strain evidence="3">SGP5-SGP5p</strain>
        <tissue evidence="3">Aerial part</tissue>
    </source>
</reference>
<dbReference type="EMBL" id="JAKOGI010001802">
    <property type="protein sequence ID" value="KAJ8424018.1"/>
    <property type="molecule type" value="Genomic_DNA"/>
</dbReference>
<dbReference type="EMBL" id="JAKOGI010003838">
    <property type="protein sequence ID" value="KAJ8420116.1"/>
    <property type="molecule type" value="Genomic_DNA"/>
</dbReference>
<gene>
    <name evidence="3" type="ORF">Cgig2_000796</name>
    <name evidence="2" type="ORF">Cgig2_032308</name>
</gene>
<feature type="compositionally biased region" description="Low complexity" evidence="1">
    <location>
        <begin position="40"/>
        <end position="53"/>
    </location>
</feature>
<comment type="caution">
    <text evidence="3">The sequence shown here is derived from an EMBL/GenBank/DDBJ whole genome shotgun (WGS) entry which is preliminary data.</text>
</comment>
<feature type="region of interest" description="Disordered" evidence="1">
    <location>
        <begin position="1"/>
        <end position="54"/>
    </location>
</feature>
<evidence type="ECO:0000313" key="4">
    <source>
        <dbReference type="Proteomes" id="UP001153076"/>
    </source>
</evidence>
<name>A0A9Q1GPZ4_9CARY</name>
<sequence>MELQKRQRSVANEAVPISASSSTSDEEGSAFEEVEGTDNSASSPSLSLEAEVSGSSRDADVTVLRLKHVHEKGVSGTPSGWRRKKSSVAPVTKMWSKRVHDKGGCSEVESRIPRRSLRKFDNVQGKHPVRALVESWVPESKVLRIGRREVPFSVYDMALLTGLPTTRKHVTFDQGEGPCEQTAGGVRWKLIQMTEDVHGMAEYNWSQVVLSFQVWFCEHTNLYAHANEKYVPRITSWVNLYIGRKYDDAQLISTIKDNQIVPYLEVRDLERREATVKAFSDTEDFKAYGIISIKEHLRRTREALRTMTEALTLEKSPHGHQEGVRTYEGRAYASDRRVSTSQGGDRYSFYTNFYNVDMGSADDAQERKPFGDAMQPEGENEVVAPDVTEEDVVPIQECNT</sequence>
<protein>
    <submittedName>
        <fullName evidence="3">Uncharacterized protein</fullName>
    </submittedName>
</protein>
<proteinExistence type="predicted"/>
<evidence type="ECO:0000313" key="3">
    <source>
        <dbReference type="EMBL" id="KAJ8424018.1"/>
    </source>
</evidence>
<evidence type="ECO:0000313" key="2">
    <source>
        <dbReference type="EMBL" id="KAJ8420116.1"/>
    </source>
</evidence>
<dbReference type="Proteomes" id="UP001153076">
    <property type="component" value="Unassembled WGS sequence"/>
</dbReference>
<organism evidence="3 4">
    <name type="scientific">Carnegiea gigantea</name>
    <dbReference type="NCBI Taxonomy" id="171969"/>
    <lineage>
        <taxon>Eukaryota</taxon>
        <taxon>Viridiplantae</taxon>
        <taxon>Streptophyta</taxon>
        <taxon>Embryophyta</taxon>
        <taxon>Tracheophyta</taxon>
        <taxon>Spermatophyta</taxon>
        <taxon>Magnoliopsida</taxon>
        <taxon>eudicotyledons</taxon>
        <taxon>Gunneridae</taxon>
        <taxon>Pentapetalae</taxon>
        <taxon>Caryophyllales</taxon>
        <taxon>Cactineae</taxon>
        <taxon>Cactaceae</taxon>
        <taxon>Cactoideae</taxon>
        <taxon>Echinocereeae</taxon>
        <taxon>Carnegiea</taxon>
    </lineage>
</organism>
<keyword evidence="4" id="KW-1185">Reference proteome</keyword>
<dbReference type="AlphaFoldDB" id="A0A9Q1GPZ4"/>
<feature type="compositionally biased region" description="Acidic residues" evidence="1">
    <location>
        <begin position="24"/>
        <end position="36"/>
    </location>
</feature>
<accession>A0A9Q1GPZ4</accession>